<dbReference type="Gene3D" id="1.10.10.10">
    <property type="entry name" value="Winged helix-like DNA-binding domain superfamily/Winged helix DNA-binding domain"/>
    <property type="match status" value="1"/>
</dbReference>
<dbReference type="EMBL" id="JACOPP010000023">
    <property type="protein sequence ID" value="MBC5734722.1"/>
    <property type="molecule type" value="Genomic_DNA"/>
</dbReference>
<dbReference type="SUPFAM" id="SSF88946">
    <property type="entry name" value="Sigma2 domain of RNA polymerase sigma factors"/>
    <property type="match status" value="1"/>
</dbReference>
<accession>A0A8J6J1W8</accession>
<dbReference type="InterPro" id="IPR013325">
    <property type="entry name" value="RNA_pol_sigma_r2"/>
</dbReference>
<evidence type="ECO:0000313" key="9">
    <source>
        <dbReference type="Proteomes" id="UP000661435"/>
    </source>
</evidence>
<keyword evidence="2" id="KW-0805">Transcription regulation</keyword>
<dbReference type="InterPro" id="IPR013324">
    <property type="entry name" value="RNA_pol_sigma_r3/r4-like"/>
</dbReference>
<dbReference type="SUPFAM" id="SSF88659">
    <property type="entry name" value="Sigma3 and sigma4 domains of RNA polymerase sigma factors"/>
    <property type="match status" value="1"/>
</dbReference>
<feature type="domain" description="RNA polymerase sigma factor 70 region 4 type 2" evidence="7">
    <location>
        <begin position="126"/>
        <end position="169"/>
    </location>
</feature>
<dbReference type="GO" id="GO:0003677">
    <property type="term" value="F:DNA binding"/>
    <property type="evidence" value="ECO:0007669"/>
    <property type="project" value="UniProtKB-KW"/>
</dbReference>
<evidence type="ECO:0000256" key="2">
    <source>
        <dbReference type="ARBA" id="ARBA00023015"/>
    </source>
</evidence>
<dbReference type="InterPro" id="IPR007627">
    <property type="entry name" value="RNA_pol_sigma70_r2"/>
</dbReference>
<sequence length="187" mass="21537">MIKKQEEGGGAGMTRKEEREWAWFDGQFRRHYSTMLRLTARQLRDPARAEELVQDAFELFWQKRAQLREHPNPGGWLMKTLQFLIRNEARSAGERLTQPLDGMALERAAAPPERREPLAEALPPGLAEGERALLIWFYEEERSCGEIAARLGISESLCRMRLTRARRRCRELWEAQGGPDGSGAKIF</sequence>
<dbReference type="InterPro" id="IPR039425">
    <property type="entry name" value="RNA_pol_sigma-70-like"/>
</dbReference>
<keyword evidence="5" id="KW-0804">Transcription</keyword>
<keyword evidence="4" id="KW-0238">DNA-binding</keyword>
<dbReference type="PANTHER" id="PTHR43133:SF8">
    <property type="entry name" value="RNA POLYMERASE SIGMA FACTOR HI_1459-RELATED"/>
    <property type="match status" value="1"/>
</dbReference>
<protein>
    <submittedName>
        <fullName evidence="8">Sigma-70 family RNA polymerase sigma factor</fullName>
    </submittedName>
</protein>
<evidence type="ECO:0000313" key="8">
    <source>
        <dbReference type="EMBL" id="MBC5734722.1"/>
    </source>
</evidence>
<evidence type="ECO:0000256" key="4">
    <source>
        <dbReference type="ARBA" id="ARBA00023125"/>
    </source>
</evidence>
<dbReference type="Gene3D" id="1.10.1740.10">
    <property type="match status" value="1"/>
</dbReference>
<keyword evidence="3" id="KW-0731">Sigma factor</keyword>
<comment type="similarity">
    <text evidence="1">Belongs to the sigma-70 factor family. ECF subfamily.</text>
</comment>
<name>A0A8J6J1W8_9FIRM</name>
<evidence type="ECO:0000256" key="3">
    <source>
        <dbReference type="ARBA" id="ARBA00023082"/>
    </source>
</evidence>
<dbReference type="InterPro" id="IPR036388">
    <property type="entry name" value="WH-like_DNA-bd_sf"/>
</dbReference>
<dbReference type="AlphaFoldDB" id="A0A8J6J1W8"/>
<dbReference type="Pfam" id="PF04542">
    <property type="entry name" value="Sigma70_r2"/>
    <property type="match status" value="1"/>
</dbReference>
<evidence type="ECO:0000259" key="6">
    <source>
        <dbReference type="Pfam" id="PF04542"/>
    </source>
</evidence>
<dbReference type="InterPro" id="IPR014284">
    <property type="entry name" value="RNA_pol_sigma-70_dom"/>
</dbReference>
<evidence type="ECO:0000256" key="1">
    <source>
        <dbReference type="ARBA" id="ARBA00010641"/>
    </source>
</evidence>
<dbReference type="GO" id="GO:0016987">
    <property type="term" value="F:sigma factor activity"/>
    <property type="evidence" value="ECO:0007669"/>
    <property type="project" value="UniProtKB-KW"/>
</dbReference>
<reference evidence="8" key="1">
    <citation type="submission" date="2020-08" db="EMBL/GenBank/DDBJ databases">
        <title>Genome public.</title>
        <authorList>
            <person name="Liu C."/>
            <person name="Sun Q."/>
        </authorList>
    </citation>
    <scope>NUCLEOTIDE SEQUENCE</scope>
    <source>
        <strain evidence="8">NSJ-51</strain>
    </source>
</reference>
<dbReference type="NCBIfam" id="TIGR02937">
    <property type="entry name" value="sigma70-ECF"/>
    <property type="match status" value="1"/>
</dbReference>
<keyword evidence="9" id="KW-1185">Reference proteome</keyword>
<organism evidence="8 9">
    <name type="scientific">Lawsonibacter hominis</name>
    <dbReference type="NCBI Taxonomy" id="2763053"/>
    <lineage>
        <taxon>Bacteria</taxon>
        <taxon>Bacillati</taxon>
        <taxon>Bacillota</taxon>
        <taxon>Clostridia</taxon>
        <taxon>Eubacteriales</taxon>
        <taxon>Oscillospiraceae</taxon>
        <taxon>Lawsonibacter</taxon>
    </lineage>
</organism>
<gene>
    <name evidence="8" type="ORF">H8S57_13460</name>
</gene>
<evidence type="ECO:0000256" key="5">
    <source>
        <dbReference type="ARBA" id="ARBA00023163"/>
    </source>
</evidence>
<dbReference type="PANTHER" id="PTHR43133">
    <property type="entry name" value="RNA POLYMERASE ECF-TYPE SIGMA FACTO"/>
    <property type="match status" value="1"/>
</dbReference>
<dbReference type="RefSeq" id="WP_186908550.1">
    <property type="nucleotide sequence ID" value="NZ_JACOPP010000023.1"/>
</dbReference>
<comment type="caution">
    <text evidence="8">The sequence shown here is derived from an EMBL/GenBank/DDBJ whole genome shotgun (WGS) entry which is preliminary data.</text>
</comment>
<dbReference type="Proteomes" id="UP000661435">
    <property type="component" value="Unassembled WGS sequence"/>
</dbReference>
<proteinExistence type="inferred from homology"/>
<dbReference type="InterPro" id="IPR013249">
    <property type="entry name" value="RNA_pol_sigma70_r4_t2"/>
</dbReference>
<feature type="domain" description="RNA polymerase sigma-70 region 2" evidence="6">
    <location>
        <begin position="28"/>
        <end position="93"/>
    </location>
</feature>
<dbReference type="Pfam" id="PF08281">
    <property type="entry name" value="Sigma70_r4_2"/>
    <property type="match status" value="1"/>
</dbReference>
<dbReference type="GO" id="GO:0006352">
    <property type="term" value="P:DNA-templated transcription initiation"/>
    <property type="evidence" value="ECO:0007669"/>
    <property type="project" value="InterPro"/>
</dbReference>
<evidence type="ECO:0000259" key="7">
    <source>
        <dbReference type="Pfam" id="PF08281"/>
    </source>
</evidence>